<accession>A0AAW1TXU3</accession>
<dbReference type="InterPro" id="IPR013128">
    <property type="entry name" value="Peptidase_C1A"/>
</dbReference>
<dbReference type="PROSITE" id="PS00639">
    <property type="entry name" value="THIOL_PROTEASE_HIS"/>
    <property type="match status" value="1"/>
</dbReference>
<dbReference type="Pfam" id="PF08127">
    <property type="entry name" value="Propeptide_C1"/>
    <property type="match status" value="1"/>
</dbReference>
<keyword evidence="4" id="KW-0378">Hydrolase</keyword>
<comment type="caution">
    <text evidence="10">The sequence shown here is derived from an EMBL/GenBank/DDBJ whole genome shotgun (WGS) entry which is preliminary data.</text>
</comment>
<dbReference type="InterPro" id="IPR038765">
    <property type="entry name" value="Papain-like_cys_pep_sf"/>
</dbReference>
<evidence type="ECO:0000256" key="4">
    <source>
        <dbReference type="ARBA" id="ARBA00022801"/>
    </source>
</evidence>
<organism evidence="10 11">
    <name type="scientific">Henosepilachna vigintioctopunctata</name>
    <dbReference type="NCBI Taxonomy" id="420089"/>
    <lineage>
        <taxon>Eukaryota</taxon>
        <taxon>Metazoa</taxon>
        <taxon>Ecdysozoa</taxon>
        <taxon>Arthropoda</taxon>
        <taxon>Hexapoda</taxon>
        <taxon>Insecta</taxon>
        <taxon>Pterygota</taxon>
        <taxon>Neoptera</taxon>
        <taxon>Endopterygota</taxon>
        <taxon>Coleoptera</taxon>
        <taxon>Polyphaga</taxon>
        <taxon>Cucujiformia</taxon>
        <taxon>Coccinelloidea</taxon>
        <taxon>Coccinellidae</taxon>
        <taxon>Epilachninae</taxon>
        <taxon>Epilachnini</taxon>
        <taxon>Henosepilachna</taxon>
    </lineage>
</organism>
<keyword evidence="5" id="KW-0788">Thiol protease</keyword>
<dbReference type="CDD" id="cd02620">
    <property type="entry name" value="Peptidase_C1A_CathepsinB"/>
    <property type="match status" value="1"/>
</dbReference>
<proteinExistence type="inferred from homology"/>
<evidence type="ECO:0000256" key="6">
    <source>
        <dbReference type="ARBA" id="ARBA00023145"/>
    </source>
</evidence>
<dbReference type="InterPro" id="IPR025660">
    <property type="entry name" value="Pept_his_AS"/>
</dbReference>
<dbReference type="SMART" id="SM00645">
    <property type="entry name" value="Pept_C1"/>
    <property type="match status" value="1"/>
</dbReference>
<comment type="similarity">
    <text evidence="1">Belongs to the peptidase C1 family.</text>
</comment>
<keyword evidence="6" id="KW-0865">Zymogen</keyword>
<dbReference type="PANTHER" id="PTHR12411">
    <property type="entry name" value="CYSTEINE PROTEASE FAMILY C1-RELATED"/>
    <property type="match status" value="1"/>
</dbReference>
<dbReference type="InterPro" id="IPR000169">
    <property type="entry name" value="Pept_cys_AS"/>
</dbReference>
<evidence type="ECO:0000313" key="10">
    <source>
        <dbReference type="EMBL" id="KAK9875093.1"/>
    </source>
</evidence>
<feature type="domain" description="Peptidase C1A papain C-terminal" evidence="9">
    <location>
        <begin position="102"/>
        <end position="354"/>
    </location>
</feature>
<keyword evidence="7" id="KW-1015">Disulfide bond</keyword>
<dbReference type="FunFam" id="3.90.70.10:FF:000031">
    <property type="entry name" value="Cathepsin B"/>
    <property type="match status" value="1"/>
</dbReference>
<dbReference type="GO" id="GO:0004197">
    <property type="term" value="F:cysteine-type endopeptidase activity"/>
    <property type="evidence" value="ECO:0007669"/>
    <property type="project" value="InterPro"/>
</dbReference>
<dbReference type="Gene3D" id="3.90.70.10">
    <property type="entry name" value="Cysteine proteinases"/>
    <property type="match status" value="1"/>
</dbReference>
<keyword evidence="2" id="KW-0645">Protease</keyword>
<evidence type="ECO:0000256" key="1">
    <source>
        <dbReference type="ARBA" id="ARBA00008455"/>
    </source>
</evidence>
<keyword evidence="3 8" id="KW-0732">Signal</keyword>
<sequence>MSFFVLLLFLCFTFVSSKPGYDPHPLSDQFIDRINSYGSTWRAKRNIHSETSWKMIQKLSASRIKYPTVTDDEYSDEDGDFQEGDVDDLDVLVLDENSNITIPSEFDARQKWPYCNSIGQISDQSVCGSCWAFATTEMITDRICIHSLGSSTPEISAQDLLTCGFWNGDGCDGSSVVTALEYWVDNGISTGGGFGSKNGCKSYTFISCTNEDGNKNSTRPKCSDVDELNAPTCDKRCDDIRIDYETSLYFGNKIYRIESVVRTIQLEILNNGPVIATFMAYEDFLHYHHGIYRYLMGEELGYHSVKIIGWGEEDGTPYWVVANSYNDEWGEDGFFRILRGTNECFIENFLYAGIPELNPVMNKVR</sequence>
<dbReference type="InterPro" id="IPR012599">
    <property type="entry name" value="Propeptide_C1A"/>
</dbReference>
<evidence type="ECO:0000256" key="8">
    <source>
        <dbReference type="SAM" id="SignalP"/>
    </source>
</evidence>
<dbReference type="PRINTS" id="PR00705">
    <property type="entry name" value="PAPAIN"/>
</dbReference>
<feature type="chain" id="PRO_5043901123" description="Peptidase C1A papain C-terminal domain-containing protein" evidence="8">
    <location>
        <begin position="18"/>
        <end position="365"/>
    </location>
</feature>
<reference evidence="10 11" key="1">
    <citation type="submission" date="2023-03" db="EMBL/GenBank/DDBJ databases">
        <title>Genome insight into feeding habits of ladybird beetles.</title>
        <authorList>
            <person name="Li H.-S."/>
            <person name="Huang Y.-H."/>
            <person name="Pang H."/>
        </authorList>
    </citation>
    <scope>NUCLEOTIDE SEQUENCE [LARGE SCALE GENOMIC DNA]</scope>
    <source>
        <strain evidence="10">SYSU_2023b</strain>
        <tissue evidence="10">Whole body</tissue>
    </source>
</reference>
<dbReference type="AlphaFoldDB" id="A0AAW1TXU3"/>
<evidence type="ECO:0000256" key="7">
    <source>
        <dbReference type="ARBA" id="ARBA00023157"/>
    </source>
</evidence>
<name>A0AAW1TXU3_9CUCU</name>
<evidence type="ECO:0000313" key="11">
    <source>
        <dbReference type="Proteomes" id="UP001431783"/>
    </source>
</evidence>
<evidence type="ECO:0000256" key="2">
    <source>
        <dbReference type="ARBA" id="ARBA00022670"/>
    </source>
</evidence>
<dbReference type="PROSITE" id="PS00139">
    <property type="entry name" value="THIOL_PROTEASE_CYS"/>
    <property type="match status" value="1"/>
</dbReference>
<protein>
    <recommendedName>
        <fullName evidence="9">Peptidase C1A papain C-terminal domain-containing protein</fullName>
    </recommendedName>
</protein>
<keyword evidence="11" id="KW-1185">Reference proteome</keyword>
<dbReference type="InterPro" id="IPR000668">
    <property type="entry name" value="Peptidase_C1A_C"/>
</dbReference>
<dbReference type="EMBL" id="JARQZJ010000032">
    <property type="protein sequence ID" value="KAK9875093.1"/>
    <property type="molecule type" value="Genomic_DNA"/>
</dbReference>
<gene>
    <name evidence="10" type="ORF">WA026_005888</name>
</gene>
<dbReference type="GO" id="GO:0006508">
    <property type="term" value="P:proteolysis"/>
    <property type="evidence" value="ECO:0007669"/>
    <property type="project" value="UniProtKB-KW"/>
</dbReference>
<evidence type="ECO:0000259" key="9">
    <source>
        <dbReference type="SMART" id="SM00645"/>
    </source>
</evidence>
<dbReference type="Proteomes" id="UP001431783">
    <property type="component" value="Unassembled WGS sequence"/>
</dbReference>
<dbReference type="SUPFAM" id="SSF54001">
    <property type="entry name" value="Cysteine proteinases"/>
    <property type="match status" value="1"/>
</dbReference>
<evidence type="ECO:0000256" key="3">
    <source>
        <dbReference type="ARBA" id="ARBA00022729"/>
    </source>
</evidence>
<dbReference type="Pfam" id="PF00112">
    <property type="entry name" value="Peptidase_C1"/>
    <property type="match status" value="1"/>
</dbReference>
<evidence type="ECO:0000256" key="5">
    <source>
        <dbReference type="ARBA" id="ARBA00022807"/>
    </source>
</evidence>
<feature type="signal peptide" evidence="8">
    <location>
        <begin position="1"/>
        <end position="17"/>
    </location>
</feature>